<feature type="region of interest" description="Disordered" evidence="2">
    <location>
        <begin position="1"/>
        <end position="21"/>
    </location>
</feature>
<gene>
    <name evidence="4" type="ORF">GCM10023226_38700</name>
</gene>
<protein>
    <submittedName>
        <fullName evidence="4">ROK family transcriptional regulator</fullName>
    </submittedName>
</protein>
<dbReference type="Gene3D" id="3.30.420.40">
    <property type="match status" value="2"/>
</dbReference>
<evidence type="ECO:0000256" key="1">
    <source>
        <dbReference type="ARBA" id="ARBA00006479"/>
    </source>
</evidence>
<dbReference type="InterPro" id="IPR036388">
    <property type="entry name" value="WH-like_DNA-bd_sf"/>
</dbReference>
<sequence length="423" mass="42983">MVVVGDSSGPGEDPRGRAESRMQSRVLCALRDHGPQSRPELGAQMGVSRTTVGVEVGRLVTLGLVREQAIGGGPPGAGRRSTVVDLSPDIRFVGVAVGVTEMAVAVTDGHLAVLEEWHGPCELAQGPDVVLAEVVTRARALLAASGAEVPWGLGIGLPGPIDFAAGAPVAPPLMPGWDGHPVREQLARALGCPVVLDNDVNLMAVGELHACSGAGGDLLFVKMGSGIGCGVVVAGRLHRGSNGCAGDIGHVEVVAGDGRRCACGSTDCLEAHAGGAALLREATAAAERGDSAWLAQRLATRREAGAEDLELGDLGEALAAGDRVTATLLREGGRRVGHVLAGLVSFLNPAVIVVGGRVSGLGHVLLAEIRSATYRRSLPQATRDLRIVLSELPEQGGVVGAAHLVSDVVLAPATGVGDTPPHL</sequence>
<dbReference type="PANTHER" id="PTHR18964:SF173">
    <property type="entry name" value="GLUCOKINASE"/>
    <property type="match status" value="1"/>
</dbReference>
<dbReference type="PANTHER" id="PTHR18964">
    <property type="entry name" value="ROK (REPRESSOR, ORF, KINASE) FAMILY"/>
    <property type="match status" value="1"/>
</dbReference>
<dbReference type="Gene3D" id="1.10.10.10">
    <property type="entry name" value="Winged helix-like DNA-binding domain superfamily/Winged helix DNA-binding domain"/>
    <property type="match status" value="1"/>
</dbReference>
<name>A0ABP8WXZ1_9ACTN</name>
<dbReference type="InterPro" id="IPR043129">
    <property type="entry name" value="ATPase_NBD"/>
</dbReference>
<accession>A0ABP8WXZ1</accession>
<feature type="domain" description="HTH marR-type" evidence="3">
    <location>
        <begin position="20"/>
        <end position="68"/>
    </location>
</feature>
<dbReference type="InterPro" id="IPR000600">
    <property type="entry name" value="ROK"/>
</dbReference>
<evidence type="ECO:0000256" key="2">
    <source>
        <dbReference type="SAM" id="MobiDB-lite"/>
    </source>
</evidence>
<dbReference type="SUPFAM" id="SSF53067">
    <property type="entry name" value="Actin-like ATPase domain"/>
    <property type="match status" value="1"/>
</dbReference>
<dbReference type="Pfam" id="PF12802">
    <property type="entry name" value="MarR_2"/>
    <property type="match status" value="1"/>
</dbReference>
<dbReference type="SUPFAM" id="SSF46785">
    <property type="entry name" value="Winged helix' DNA-binding domain"/>
    <property type="match status" value="1"/>
</dbReference>
<keyword evidence="5" id="KW-1185">Reference proteome</keyword>
<comment type="similarity">
    <text evidence="1">Belongs to the ROK (NagC/XylR) family.</text>
</comment>
<comment type="caution">
    <text evidence="4">The sequence shown here is derived from an EMBL/GenBank/DDBJ whole genome shotgun (WGS) entry which is preliminary data.</text>
</comment>
<evidence type="ECO:0000313" key="5">
    <source>
        <dbReference type="Proteomes" id="UP001500621"/>
    </source>
</evidence>
<dbReference type="EMBL" id="BAABIM010000004">
    <property type="protein sequence ID" value="GAA4696493.1"/>
    <property type="molecule type" value="Genomic_DNA"/>
</dbReference>
<dbReference type="Proteomes" id="UP001500621">
    <property type="component" value="Unassembled WGS sequence"/>
</dbReference>
<evidence type="ECO:0000313" key="4">
    <source>
        <dbReference type="EMBL" id="GAA4696493.1"/>
    </source>
</evidence>
<dbReference type="InterPro" id="IPR036390">
    <property type="entry name" value="WH_DNA-bd_sf"/>
</dbReference>
<dbReference type="PROSITE" id="PS01125">
    <property type="entry name" value="ROK"/>
    <property type="match status" value="1"/>
</dbReference>
<organism evidence="4 5">
    <name type="scientific">Nocardioides nanhaiensis</name>
    <dbReference type="NCBI Taxonomy" id="1476871"/>
    <lineage>
        <taxon>Bacteria</taxon>
        <taxon>Bacillati</taxon>
        <taxon>Actinomycetota</taxon>
        <taxon>Actinomycetes</taxon>
        <taxon>Propionibacteriales</taxon>
        <taxon>Nocardioidaceae</taxon>
        <taxon>Nocardioides</taxon>
    </lineage>
</organism>
<proteinExistence type="inferred from homology"/>
<dbReference type="Pfam" id="PF00480">
    <property type="entry name" value="ROK"/>
    <property type="match status" value="1"/>
</dbReference>
<dbReference type="InterPro" id="IPR049874">
    <property type="entry name" value="ROK_cs"/>
</dbReference>
<feature type="compositionally biased region" description="Basic and acidic residues" evidence="2">
    <location>
        <begin position="12"/>
        <end position="21"/>
    </location>
</feature>
<evidence type="ECO:0000259" key="3">
    <source>
        <dbReference type="Pfam" id="PF12802"/>
    </source>
</evidence>
<reference evidence="5" key="1">
    <citation type="journal article" date="2019" name="Int. J. Syst. Evol. Microbiol.">
        <title>The Global Catalogue of Microorganisms (GCM) 10K type strain sequencing project: providing services to taxonomists for standard genome sequencing and annotation.</title>
        <authorList>
            <consortium name="The Broad Institute Genomics Platform"/>
            <consortium name="The Broad Institute Genome Sequencing Center for Infectious Disease"/>
            <person name="Wu L."/>
            <person name="Ma J."/>
        </authorList>
    </citation>
    <scope>NUCLEOTIDE SEQUENCE [LARGE SCALE GENOMIC DNA]</scope>
    <source>
        <strain evidence="5">JCM 18127</strain>
    </source>
</reference>
<dbReference type="InterPro" id="IPR000835">
    <property type="entry name" value="HTH_MarR-typ"/>
</dbReference>